<evidence type="ECO:0000256" key="1">
    <source>
        <dbReference type="SAM" id="MobiDB-lite"/>
    </source>
</evidence>
<protein>
    <submittedName>
        <fullName evidence="2">Uncharacterized protein</fullName>
    </submittedName>
</protein>
<feature type="region of interest" description="Disordered" evidence="1">
    <location>
        <begin position="41"/>
        <end position="65"/>
    </location>
</feature>
<name>A0ABD3RD33_9STRA</name>
<proteinExistence type="predicted"/>
<gene>
    <name evidence="2" type="ORF">ACHAXA_008645</name>
</gene>
<evidence type="ECO:0000313" key="2">
    <source>
        <dbReference type="EMBL" id="KAL3810277.1"/>
    </source>
</evidence>
<sequence length="455" mass="51284">MPLPGFIFCFSVSDPLELNVDRSTLEALGYLKSLLTSESEEKNEELEKHHHQKIEDADGVNKANGRNVDEVPETILWEFDDRSFPLFMQPDAIYLSSVFVSKLIIRVEAVQPRLRSSLRFRYWEFVGKTIQFEQSQVDAEEHSLRDVTFLVRSMECKDFTGVCERKLFVAGIESSTIADTHGSDGEVFLPCTASRVLGVSYPTANIPLRSNAVHLRLIQSDFPNESASTSGINYVNLRMGTADIAFDDSLLGDISMASDEIMSIFSNSKSKTIDVEKPKLDSKNTSRCLCQASTVGGTFSYQPIIKMKIPSSNFRVRSGSEGISFESVLHKLGVEYGSYNFERAKKPSMRPLCDLSESLRMHILLYLDDFTSLEKVLNIKKKKTSAFLRSHVVNKKLSKLRETMMIEKSRSQTEMSRRDNALHRLQSLDNDSLEALLAMHERSLDNLGGSPKMLS</sequence>
<keyword evidence="3" id="KW-1185">Reference proteome</keyword>
<feature type="compositionally biased region" description="Basic and acidic residues" evidence="1">
    <location>
        <begin position="45"/>
        <end position="56"/>
    </location>
</feature>
<dbReference type="EMBL" id="JALLPB020000342">
    <property type="protein sequence ID" value="KAL3810277.1"/>
    <property type="molecule type" value="Genomic_DNA"/>
</dbReference>
<evidence type="ECO:0000313" key="3">
    <source>
        <dbReference type="Proteomes" id="UP001530377"/>
    </source>
</evidence>
<dbReference type="AlphaFoldDB" id="A0ABD3RD33"/>
<reference evidence="2 3" key="1">
    <citation type="submission" date="2024-10" db="EMBL/GenBank/DDBJ databases">
        <title>Updated reference genomes for cyclostephanoid diatoms.</title>
        <authorList>
            <person name="Roberts W.R."/>
            <person name="Alverson A.J."/>
        </authorList>
    </citation>
    <scope>NUCLEOTIDE SEQUENCE [LARGE SCALE GENOMIC DNA]</scope>
    <source>
        <strain evidence="2 3">AJA228-03</strain>
    </source>
</reference>
<comment type="caution">
    <text evidence="2">The sequence shown here is derived from an EMBL/GenBank/DDBJ whole genome shotgun (WGS) entry which is preliminary data.</text>
</comment>
<accession>A0ABD3RD33</accession>
<organism evidence="2 3">
    <name type="scientific">Cyclostephanos tholiformis</name>
    <dbReference type="NCBI Taxonomy" id="382380"/>
    <lineage>
        <taxon>Eukaryota</taxon>
        <taxon>Sar</taxon>
        <taxon>Stramenopiles</taxon>
        <taxon>Ochrophyta</taxon>
        <taxon>Bacillariophyta</taxon>
        <taxon>Coscinodiscophyceae</taxon>
        <taxon>Thalassiosirophycidae</taxon>
        <taxon>Stephanodiscales</taxon>
        <taxon>Stephanodiscaceae</taxon>
        <taxon>Cyclostephanos</taxon>
    </lineage>
</organism>
<dbReference type="Proteomes" id="UP001530377">
    <property type="component" value="Unassembled WGS sequence"/>
</dbReference>